<evidence type="ECO:0000256" key="1">
    <source>
        <dbReference type="ARBA" id="ARBA00022649"/>
    </source>
</evidence>
<gene>
    <name evidence="2" type="ORF">BCL32_7007</name>
</gene>
<dbReference type="Gene3D" id="3.30.2310.20">
    <property type="entry name" value="RelE-like"/>
    <property type="match status" value="1"/>
</dbReference>
<proteinExistence type="predicted"/>
<dbReference type="RefSeq" id="WP_022718700.1">
    <property type="nucleotide sequence ID" value="NZ_ATTQ01000029.1"/>
</dbReference>
<name>A0A559SW86_9HYPH</name>
<dbReference type="EMBL" id="VISO01000003">
    <property type="protein sequence ID" value="TVZ66619.1"/>
    <property type="molecule type" value="Genomic_DNA"/>
</dbReference>
<evidence type="ECO:0000313" key="3">
    <source>
        <dbReference type="Proteomes" id="UP000319824"/>
    </source>
</evidence>
<dbReference type="Pfam" id="PF05016">
    <property type="entry name" value="ParE_toxin"/>
    <property type="match status" value="1"/>
</dbReference>
<protein>
    <submittedName>
        <fullName evidence="2">Plasmid stabilization system protein ParE</fullName>
    </submittedName>
</protein>
<dbReference type="Proteomes" id="UP000319824">
    <property type="component" value="Unassembled WGS sequence"/>
</dbReference>
<evidence type="ECO:0000313" key="2">
    <source>
        <dbReference type="EMBL" id="TVZ66619.1"/>
    </source>
</evidence>
<dbReference type="AlphaFoldDB" id="A0A559SW86"/>
<organism evidence="2 3">
    <name type="scientific">Rhizobium mongolense USDA 1844</name>
    <dbReference type="NCBI Taxonomy" id="1079460"/>
    <lineage>
        <taxon>Bacteria</taxon>
        <taxon>Pseudomonadati</taxon>
        <taxon>Pseudomonadota</taxon>
        <taxon>Alphaproteobacteria</taxon>
        <taxon>Hyphomicrobiales</taxon>
        <taxon>Rhizobiaceae</taxon>
        <taxon>Rhizobium/Agrobacterium group</taxon>
        <taxon>Rhizobium</taxon>
    </lineage>
</organism>
<dbReference type="InterPro" id="IPR035093">
    <property type="entry name" value="RelE/ParE_toxin_dom_sf"/>
</dbReference>
<dbReference type="InterPro" id="IPR007712">
    <property type="entry name" value="RelE/ParE_toxin"/>
</dbReference>
<comment type="caution">
    <text evidence="2">The sequence shown here is derived from an EMBL/GenBank/DDBJ whole genome shotgun (WGS) entry which is preliminary data.</text>
</comment>
<sequence length="125" mass="14608">MVAYRFFPRADAAQDKIWRDTVENWGEKQAVTYITGLHTHLQRLCDNRAIWRKLPQKLAVPADINREAYFSRYERHLVFFRELNNGDLGVMSILHERMDLPVRLMEDLAALDEKAASAEKQNFGS</sequence>
<accession>A0A559SW86</accession>
<keyword evidence="1" id="KW-1277">Toxin-antitoxin system</keyword>
<reference evidence="2 3" key="1">
    <citation type="submission" date="2019-06" db="EMBL/GenBank/DDBJ databases">
        <title>Pac Bio to generate improved reference genome sequences for organisms with transposon mutant libraries (support for FEBA project).</title>
        <authorList>
            <person name="Blow M."/>
        </authorList>
    </citation>
    <scope>NUCLEOTIDE SEQUENCE [LARGE SCALE GENOMIC DNA]</scope>
    <source>
        <strain evidence="2 3">USDA 1844</strain>
    </source>
</reference>